<feature type="binding site" evidence="5">
    <location>
        <position position="155"/>
    </location>
    <ligand>
        <name>substrate</name>
    </ligand>
</feature>
<feature type="binding site" evidence="5">
    <location>
        <position position="514"/>
    </location>
    <ligand>
        <name>substrate</name>
    </ligand>
</feature>
<evidence type="ECO:0000313" key="7">
    <source>
        <dbReference type="EMBL" id="WOZ79277.1"/>
    </source>
</evidence>
<dbReference type="Gene3D" id="1.50.10.10">
    <property type="match status" value="1"/>
</dbReference>
<feature type="binding site" evidence="5">
    <location>
        <begin position="280"/>
        <end position="282"/>
    </location>
    <ligand>
        <name>substrate</name>
    </ligand>
</feature>
<dbReference type="EMBL" id="CP137744">
    <property type="protein sequence ID" value="WOZ79277.1"/>
    <property type="molecule type" value="Genomic_DNA"/>
</dbReference>
<feature type="active site" description="Proton donor/acceptor" evidence="5">
    <location>
        <position position="499"/>
    </location>
</feature>
<dbReference type="PANTHER" id="PTHR23403:SF1">
    <property type="entry name" value="TREHALASE"/>
    <property type="match status" value="1"/>
</dbReference>
<dbReference type="EC" id="3.2.1.28" evidence="5"/>
<feature type="binding site" evidence="5">
    <location>
        <begin position="162"/>
        <end position="163"/>
    </location>
    <ligand>
        <name>substrate</name>
    </ligand>
</feature>
<evidence type="ECO:0000256" key="3">
    <source>
        <dbReference type="ARBA" id="ARBA00022801"/>
    </source>
</evidence>
<dbReference type="PANTHER" id="PTHR23403">
    <property type="entry name" value="TREHALASE"/>
    <property type="match status" value="1"/>
</dbReference>
<comment type="function">
    <text evidence="5">Provides the cells with the ability to utilize trehalose at high osmolarity by splitting it into glucose molecules that can subsequently be taken up by the phosphotransferase-mediated uptake system.</text>
</comment>
<feature type="binding site" evidence="5">
    <location>
        <begin position="208"/>
        <end position="210"/>
    </location>
    <ligand>
        <name>substrate</name>
    </ligand>
</feature>
<keyword evidence="1 5" id="KW-0732">Signal</keyword>
<dbReference type="PROSITE" id="PS00928">
    <property type="entry name" value="TREHALASE_2"/>
    <property type="match status" value="1"/>
</dbReference>
<feature type="binding site" evidence="5">
    <location>
        <position position="313"/>
    </location>
    <ligand>
        <name>substrate</name>
    </ligand>
</feature>
<accession>A0ABZ0MW48</accession>
<dbReference type="PROSITE" id="PS00927">
    <property type="entry name" value="TREHALASE_1"/>
    <property type="match status" value="1"/>
</dbReference>
<comment type="subcellular location">
    <subcellularLocation>
        <location evidence="5">Periplasm</location>
    </subcellularLocation>
</comment>
<dbReference type="NCBIfam" id="NF009774">
    <property type="entry name" value="PRK13271.1"/>
    <property type="match status" value="1"/>
</dbReference>
<dbReference type="InterPro" id="IPR008928">
    <property type="entry name" value="6-hairpin_glycosidase_sf"/>
</dbReference>
<feature type="active site" description="Proton donor/acceptor" evidence="5">
    <location>
        <position position="315"/>
    </location>
</feature>
<keyword evidence="8" id="KW-1185">Reference proteome</keyword>
<proteinExistence type="inferred from homology"/>
<comment type="similarity">
    <text evidence="5">Belongs to the glycosyl hydrolase 37 family.</text>
</comment>
<feature type="chain" id="PRO_5044914666" description="Periplasmic trehalase" evidence="5">
    <location>
        <begin position="34"/>
        <end position="573"/>
    </location>
</feature>
<sequence precursor="true">MTRPVLHRPRALLLVMQIALGGALLATATHTFAAEAKNTPQPPDILLGPLFSDVQTAKLFPDQKTFADAVPKGDPLMILADYRMQRMQTSFDLRHFVDVNFTLPKEGEKYVPPEGQNLREHIDGLWPVLTRTTDSAGKWDSLLPLPKPYVVPGGRFREVYYWDSYFTMLGLAESGHWDKIEDMVTNFGHEIDTWGHIPNGNRSYYLSRSQPPFFSLMVELLATHDGDEALKTWLPQMEKEYQYWMEGADTLQPGQANKRVVKLSDGSVLNRYWDDRDTPRPESWLDDVTTAKNNPNRPATEIYRDLRSAAASGWDFSSRWMDDPNQLGTIRTTSIVPVDLNALMFKMEKMLARGYQAAGDSAKASQYDALANARQKGIEANLWNEKEGWYADYDLKTKKVRNQLTAAALYPLFVNAAAKDRADKVASAAKERLLKPGGIATTTVNSGQQWDAPNGWAPLQWVATAGLQNYDQQKLAMEVSWRFLTNVQHTYDREKKLVEKYDVSTTGTGGGGGEYPLQDGFGWTNGVTLKMLDLICPKEKPCDSVPQTQPALQPAAKVEPTSQPSKQPQAVAQ</sequence>
<comment type="subunit">
    <text evidence="5">Monomer.</text>
</comment>
<dbReference type="SUPFAM" id="SSF48208">
    <property type="entry name" value="Six-hairpin glycosidases"/>
    <property type="match status" value="1"/>
</dbReference>
<dbReference type="InterPro" id="IPR023720">
    <property type="entry name" value="Trehalase_periplasmic"/>
</dbReference>
<dbReference type="InterPro" id="IPR012341">
    <property type="entry name" value="6hp_glycosidase-like_sf"/>
</dbReference>
<dbReference type="Proteomes" id="UP001302368">
    <property type="component" value="Chromosome"/>
</dbReference>
<dbReference type="InterPro" id="IPR001661">
    <property type="entry name" value="Glyco_hydro_37"/>
</dbReference>
<keyword evidence="2 5" id="KW-0574">Periplasm</keyword>
<reference evidence="7 8" key="1">
    <citation type="submission" date="2023-10" db="EMBL/GenBank/DDBJ databases">
        <title>Genome sequencing of the isolated polysaccharide-producing bacterium Kosakonia sacchari KS2022.</title>
        <authorList>
            <person name="Yi X."/>
        </authorList>
    </citation>
    <scope>NUCLEOTIDE SEQUENCE [LARGE SCALE GENOMIC DNA]</scope>
    <source>
        <strain evidence="7 8">KS2022</strain>
    </source>
</reference>
<evidence type="ECO:0000256" key="1">
    <source>
        <dbReference type="ARBA" id="ARBA00022729"/>
    </source>
</evidence>
<feature type="compositionally biased region" description="Polar residues" evidence="6">
    <location>
        <begin position="560"/>
        <end position="573"/>
    </location>
</feature>
<feature type="signal peptide" evidence="5">
    <location>
        <begin position="1"/>
        <end position="33"/>
    </location>
</feature>
<evidence type="ECO:0000256" key="5">
    <source>
        <dbReference type="HAMAP-Rule" id="MF_01060"/>
    </source>
</evidence>
<feature type="region of interest" description="Disordered" evidence="6">
    <location>
        <begin position="540"/>
        <end position="573"/>
    </location>
</feature>
<name>A0ABZ0MW48_9ENTR</name>
<evidence type="ECO:0000256" key="4">
    <source>
        <dbReference type="ARBA" id="ARBA00023295"/>
    </source>
</evidence>
<organism evidence="7 8">
    <name type="scientific">Kosakonia sacchari</name>
    <dbReference type="NCBI Taxonomy" id="1158459"/>
    <lineage>
        <taxon>Bacteria</taxon>
        <taxon>Pseudomonadati</taxon>
        <taxon>Pseudomonadota</taxon>
        <taxon>Gammaproteobacteria</taxon>
        <taxon>Enterobacterales</taxon>
        <taxon>Enterobacteriaceae</taxon>
        <taxon>Kosakonia</taxon>
    </lineage>
</organism>
<dbReference type="Pfam" id="PF01204">
    <property type="entry name" value="Trehalase"/>
    <property type="match status" value="1"/>
</dbReference>
<comment type="catalytic activity">
    <reaction evidence="5">
        <text>alpha,alpha-trehalose + H2O = alpha-D-glucose + beta-D-glucose</text>
        <dbReference type="Rhea" id="RHEA:32675"/>
        <dbReference type="ChEBI" id="CHEBI:15377"/>
        <dbReference type="ChEBI" id="CHEBI:15903"/>
        <dbReference type="ChEBI" id="CHEBI:16551"/>
        <dbReference type="ChEBI" id="CHEBI:17925"/>
        <dbReference type="EC" id="3.2.1.28"/>
    </reaction>
</comment>
<keyword evidence="4 5" id="KW-0326">Glycosidase</keyword>
<dbReference type="PRINTS" id="PR00744">
    <property type="entry name" value="GLHYDRLASE37"/>
</dbReference>
<evidence type="ECO:0000256" key="6">
    <source>
        <dbReference type="SAM" id="MobiDB-lite"/>
    </source>
</evidence>
<dbReference type="InterPro" id="IPR018232">
    <property type="entry name" value="Glyco_hydro_37_CS"/>
</dbReference>
<dbReference type="NCBIfam" id="NF009773">
    <property type="entry name" value="PRK13270.1"/>
    <property type="match status" value="1"/>
</dbReference>
<gene>
    <name evidence="5" type="primary">treA</name>
    <name evidence="7" type="ORF">Q8Y70_09600</name>
</gene>
<dbReference type="RefSeq" id="WP_305735771.1">
    <property type="nucleotide sequence ID" value="NZ_CP137744.1"/>
</dbReference>
<keyword evidence="3 5" id="KW-0378">Hydrolase</keyword>
<dbReference type="HAMAP" id="MF_01060">
    <property type="entry name" value="Peripl_trehalase"/>
    <property type="match status" value="1"/>
</dbReference>
<evidence type="ECO:0000256" key="2">
    <source>
        <dbReference type="ARBA" id="ARBA00022764"/>
    </source>
</evidence>
<protein>
    <recommendedName>
        <fullName evidence="5">Periplasmic trehalase</fullName>
        <ecNumber evidence="5">3.2.1.28</ecNumber>
    </recommendedName>
    <alternativeName>
        <fullName evidence="5">Alpha,alpha-trehalase</fullName>
    </alternativeName>
    <alternativeName>
        <fullName evidence="5">Alpha,alpha-trehalose glucohydrolase</fullName>
    </alternativeName>
</protein>
<evidence type="ECO:0000313" key="8">
    <source>
        <dbReference type="Proteomes" id="UP001302368"/>
    </source>
</evidence>
<feature type="binding site" evidence="5">
    <location>
        <position position="199"/>
    </location>
    <ligand>
        <name>substrate</name>
    </ligand>
</feature>